<dbReference type="STRING" id="6689.A0A423SIK7"/>
<name>A0A423SIK7_PENVA</name>
<protein>
    <recommendedName>
        <fullName evidence="1">Vacuolar fusion protein MON1 homolog</fullName>
    </recommendedName>
</protein>
<dbReference type="GO" id="GO:0035658">
    <property type="term" value="C:Mon1-Ccz1 complex"/>
    <property type="evidence" value="ECO:0007669"/>
    <property type="project" value="TreeGrafter"/>
</dbReference>
<dbReference type="PRINTS" id="PR01546">
    <property type="entry name" value="YEAST73DUF"/>
</dbReference>
<dbReference type="PANTHER" id="PTHR13027">
    <property type="entry name" value="SAND PROTEIN-RELATED"/>
    <property type="match status" value="1"/>
</dbReference>
<comment type="similarity">
    <text evidence="1">Belongs to the MON1/SAND family.</text>
</comment>
<dbReference type="Pfam" id="PF19036">
    <property type="entry name" value="Fuz_longin_1"/>
    <property type="match status" value="1"/>
</dbReference>
<dbReference type="GO" id="GO:0006623">
    <property type="term" value="P:protein targeting to vacuole"/>
    <property type="evidence" value="ECO:0007669"/>
    <property type="project" value="UniProtKB-UniRule"/>
</dbReference>
<evidence type="ECO:0000313" key="4">
    <source>
        <dbReference type="EMBL" id="ROT64050.1"/>
    </source>
</evidence>
<reference evidence="4 5" key="1">
    <citation type="submission" date="2018-04" db="EMBL/GenBank/DDBJ databases">
        <authorList>
            <person name="Zhang X."/>
            <person name="Yuan J."/>
            <person name="Li F."/>
            <person name="Xiang J."/>
        </authorList>
    </citation>
    <scope>NUCLEOTIDE SEQUENCE [LARGE SCALE GENOMIC DNA]</scope>
    <source>
        <tissue evidence="4">Muscle</tissue>
    </source>
</reference>
<evidence type="ECO:0000313" key="5">
    <source>
        <dbReference type="Proteomes" id="UP000283509"/>
    </source>
</evidence>
<dbReference type="EMBL" id="QCYY01003333">
    <property type="protein sequence ID" value="ROT64050.1"/>
    <property type="molecule type" value="Genomic_DNA"/>
</dbReference>
<reference evidence="4 5" key="2">
    <citation type="submission" date="2019-01" db="EMBL/GenBank/DDBJ databases">
        <title>The decoding of complex shrimp genome reveals the adaptation for benthos swimmer, frequently molting mechanism and breeding impact on genome.</title>
        <authorList>
            <person name="Sun Y."/>
            <person name="Gao Y."/>
            <person name="Yu Y."/>
        </authorList>
    </citation>
    <scope>NUCLEOTIDE SEQUENCE [LARGE SCALE GENOMIC DNA]</scope>
    <source>
        <tissue evidence="4">Muscle</tissue>
    </source>
</reference>
<dbReference type="Proteomes" id="UP000283509">
    <property type="component" value="Unassembled WGS sequence"/>
</dbReference>
<proteinExistence type="inferred from homology"/>
<feature type="compositionally biased region" description="Acidic residues" evidence="2">
    <location>
        <begin position="19"/>
        <end position="33"/>
    </location>
</feature>
<keyword evidence="5" id="KW-1185">Reference proteome</keyword>
<comment type="caution">
    <text evidence="4">The sequence shown here is derived from an EMBL/GenBank/DDBJ whole genome shotgun (WGS) entry which is preliminary data.</text>
</comment>
<organism evidence="4 5">
    <name type="scientific">Penaeus vannamei</name>
    <name type="common">Whiteleg shrimp</name>
    <name type="synonym">Litopenaeus vannamei</name>
    <dbReference type="NCBI Taxonomy" id="6689"/>
    <lineage>
        <taxon>Eukaryota</taxon>
        <taxon>Metazoa</taxon>
        <taxon>Ecdysozoa</taxon>
        <taxon>Arthropoda</taxon>
        <taxon>Crustacea</taxon>
        <taxon>Multicrustacea</taxon>
        <taxon>Malacostraca</taxon>
        <taxon>Eumalacostraca</taxon>
        <taxon>Eucarida</taxon>
        <taxon>Decapoda</taxon>
        <taxon>Dendrobranchiata</taxon>
        <taxon>Penaeoidea</taxon>
        <taxon>Penaeidae</taxon>
        <taxon>Penaeus</taxon>
    </lineage>
</organism>
<comment type="function">
    <text evidence="1">Plays an important role in membrane trafficking through the secretory apparatus.</text>
</comment>
<dbReference type="GO" id="GO:0016192">
    <property type="term" value="P:vesicle-mediated transport"/>
    <property type="evidence" value="ECO:0007669"/>
    <property type="project" value="InterPro"/>
</dbReference>
<evidence type="ECO:0000256" key="2">
    <source>
        <dbReference type="SAM" id="MobiDB-lite"/>
    </source>
</evidence>
<evidence type="ECO:0000259" key="3">
    <source>
        <dbReference type="Pfam" id="PF19036"/>
    </source>
</evidence>
<dbReference type="PANTHER" id="PTHR13027:SF7">
    <property type="entry name" value="VACUOLAR FUSION PROTEIN MON1 HOMOLOG"/>
    <property type="match status" value="1"/>
</dbReference>
<dbReference type="OrthoDB" id="272411at2759"/>
<feature type="region of interest" description="Disordered" evidence="2">
    <location>
        <begin position="1"/>
        <end position="33"/>
    </location>
</feature>
<dbReference type="InterPro" id="IPR004353">
    <property type="entry name" value="Mon1"/>
</dbReference>
<dbReference type="AlphaFoldDB" id="A0A423SIK7"/>
<evidence type="ECO:0000256" key="1">
    <source>
        <dbReference type="RuleBase" id="RU367048"/>
    </source>
</evidence>
<gene>
    <name evidence="4" type="ORF">C7M84_018021</name>
</gene>
<feature type="domain" description="FUZ/MON1/HPS1 first Longin" evidence="3">
    <location>
        <begin position="47"/>
        <end position="159"/>
    </location>
</feature>
<accession>A0A423SIK7</accession>
<dbReference type="InterPro" id="IPR043972">
    <property type="entry name" value="FUZ/MON1/HPS1_longin_1"/>
</dbReference>
<sequence length="216" mass="24198">MTEEEEKTPSEDTTTTETEPGDDDDGEDSQDEEYLESLEWIQQEKHVFILSEHGKEDRLVTLFGLMQALVSFVADCDDVIRCIISGNHKFVFLVKSPLILVAVSHTVASVPQLIMQLTYVHNQIVSVLTGSALTRMFEKRRNYDFRHLLGGTERLLDNLLNLLDCHPSFLLGAVQSLPLATSVRDTITQTIIQYCSKIKVPSSMVIHPLALGSHSV</sequence>